<dbReference type="EMBL" id="QNRR01000010">
    <property type="protein sequence ID" value="RBP39114.1"/>
    <property type="molecule type" value="Genomic_DNA"/>
</dbReference>
<proteinExistence type="predicted"/>
<name>A0A366HBU4_9BACT</name>
<dbReference type="OrthoDB" id="179938at2"/>
<dbReference type="RefSeq" id="WP_147263580.1">
    <property type="nucleotide sequence ID" value="NZ_QNRR01000010.1"/>
</dbReference>
<accession>A0A366HBU4</accession>
<evidence type="ECO:0008006" key="4">
    <source>
        <dbReference type="Google" id="ProtNLM"/>
    </source>
</evidence>
<dbReference type="AlphaFoldDB" id="A0A366HBU4"/>
<feature type="compositionally biased region" description="Polar residues" evidence="1">
    <location>
        <begin position="369"/>
        <end position="386"/>
    </location>
</feature>
<evidence type="ECO:0000313" key="2">
    <source>
        <dbReference type="EMBL" id="RBP39114.1"/>
    </source>
</evidence>
<sequence length="543" mass="57820">MGLGALALSAGVSLRAEVPTLQALFPAGGQVGSTFTIAASGKLDDKATLWTETPGLTLTPSGKKREWNVSLSAETKPGLYLIHAVNEDGASEPRWFSVGTLPEITESEPNDAWEKPQVLQQMPVCINGKLDKGGDVDGYSLKLREGQTLVGMVEAYTLGSGVDVMAHVVNEAGERVLTASDGRNLDPVIVFKAPKDGRYMVQIAGFSHPPTADERFTGSATMVYRLHLSSGPVVTQLFPAAVMKSGKTELTLHGHNLDQSKLKTTIDSAQLRNIEDGTAQISLPNTLAPLQIVLCDKAPATEKEPNDTKEQATPVEAGCMGGRITGKEDVDRYAITLKKGDRMGARVWSKELGLPLDSLLKIEGPDGKFSSTSDDSGNSPDPQLQWNAPMDGVYQVIVSDLFHKGSDDASYVLEIGPPQPGYSVALADAKPIVLTAGKTVSLKAKFNFRNGFKGPLAVRMGNLPTGVFCPETPVPEKGGEVELKIQAAANASAASQPVNVTIWDKSDPPKFQRVEGPLRGETLRGTSLRDSGPTIWLTVKAGQ</sequence>
<dbReference type="CDD" id="cd00603">
    <property type="entry name" value="IPT_PCSR"/>
    <property type="match status" value="1"/>
</dbReference>
<protein>
    <recommendedName>
        <fullName evidence="4">Pre-peptidase</fullName>
    </recommendedName>
</protein>
<feature type="region of interest" description="Disordered" evidence="1">
    <location>
        <begin position="365"/>
        <end position="386"/>
    </location>
</feature>
<reference evidence="2 3" key="1">
    <citation type="submission" date="2018-06" db="EMBL/GenBank/DDBJ databases">
        <title>Genomic Encyclopedia of Type Strains, Phase IV (KMG-IV): sequencing the most valuable type-strain genomes for metagenomic binning, comparative biology and taxonomic classification.</title>
        <authorList>
            <person name="Goeker M."/>
        </authorList>
    </citation>
    <scope>NUCLEOTIDE SEQUENCE [LARGE SCALE GENOMIC DNA]</scope>
    <source>
        <strain evidence="2 3">DSM 25532</strain>
    </source>
</reference>
<evidence type="ECO:0000313" key="3">
    <source>
        <dbReference type="Proteomes" id="UP000253426"/>
    </source>
</evidence>
<dbReference type="Gene3D" id="2.60.120.380">
    <property type="match status" value="2"/>
</dbReference>
<evidence type="ECO:0000256" key="1">
    <source>
        <dbReference type="SAM" id="MobiDB-lite"/>
    </source>
</evidence>
<organism evidence="2 3">
    <name type="scientific">Roseimicrobium gellanilyticum</name>
    <dbReference type="NCBI Taxonomy" id="748857"/>
    <lineage>
        <taxon>Bacteria</taxon>
        <taxon>Pseudomonadati</taxon>
        <taxon>Verrucomicrobiota</taxon>
        <taxon>Verrucomicrobiia</taxon>
        <taxon>Verrucomicrobiales</taxon>
        <taxon>Verrucomicrobiaceae</taxon>
        <taxon>Roseimicrobium</taxon>
    </lineage>
</organism>
<dbReference type="Proteomes" id="UP000253426">
    <property type="component" value="Unassembled WGS sequence"/>
</dbReference>
<comment type="caution">
    <text evidence="2">The sequence shown here is derived from an EMBL/GenBank/DDBJ whole genome shotgun (WGS) entry which is preliminary data.</text>
</comment>
<keyword evidence="3" id="KW-1185">Reference proteome</keyword>
<gene>
    <name evidence="2" type="ORF">DES53_110138</name>
</gene>